<evidence type="ECO:0000313" key="1">
    <source>
        <dbReference type="EMBL" id="GAA4459665.1"/>
    </source>
</evidence>
<dbReference type="EMBL" id="BAABHD010000032">
    <property type="protein sequence ID" value="GAA4459665.1"/>
    <property type="molecule type" value="Genomic_DNA"/>
</dbReference>
<accession>A0ABP8N1F3</accession>
<sequence length="95" mass="10976">MTLEQFKASLAEAQPPAGLHPILKALWHDAKGDWNGAHEIAQSREGVQAYDRLHAYLHRREGDQWNAGYWYRRAKAPVFTGSLEEEWQGLLEEYL</sequence>
<organism evidence="1 2">
    <name type="scientific">Nibrella saemangeumensis</name>
    <dbReference type="NCBI Taxonomy" id="1084526"/>
    <lineage>
        <taxon>Bacteria</taxon>
        <taxon>Pseudomonadati</taxon>
        <taxon>Bacteroidota</taxon>
        <taxon>Cytophagia</taxon>
        <taxon>Cytophagales</taxon>
        <taxon>Spirosomataceae</taxon>
        <taxon>Nibrella</taxon>
    </lineage>
</organism>
<dbReference type="RefSeq" id="WP_345245047.1">
    <property type="nucleotide sequence ID" value="NZ_BAABHD010000032.1"/>
</dbReference>
<protein>
    <submittedName>
        <fullName evidence="1">Uncharacterized protein</fullName>
    </submittedName>
</protein>
<keyword evidence="2" id="KW-1185">Reference proteome</keyword>
<evidence type="ECO:0000313" key="2">
    <source>
        <dbReference type="Proteomes" id="UP001501175"/>
    </source>
</evidence>
<comment type="caution">
    <text evidence="1">The sequence shown here is derived from an EMBL/GenBank/DDBJ whole genome shotgun (WGS) entry which is preliminary data.</text>
</comment>
<reference evidence="2" key="1">
    <citation type="journal article" date="2019" name="Int. J. Syst. Evol. Microbiol.">
        <title>The Global Catalogue of Microorganisms (GCM) 10K type strain sequencing project: providing services to taxonomists for standard genome sequencing and annotation.</title>
        <authorList>
            <consortium name="The Broad Institute Genomics Platform"/>
            <consortium name="The Broad Institute Genome Sequencing Center for Infectious Disease"/>
            <person name="Wu L."/>
            <person name="Ma J."/>
        </authorList>
    </citation>
    <scope>NUCLEOTIDE SEQUENCE [LARGE SCALE GENOMIC DNA]</scope>
    <source>
        <strain evidence="2">JCM 17927</strain>
    </source>
</reference>
<gene>
    <name evidence="1" type="ORF">GCM10023189_33670</name>
</gene>
<name>A0ABP8N1F3_9BACT</name>
<proteinExistence type="predicted"/>
<dbReference type="Proteomes" id="UP001501175">
    <property type="component" value="Unassembled WGS sequence"/>
</dbReference>